<dbReference type="AlphaFoldDB" id="A0A2N8LCP3"/>
<name>A0A2N8LCP3_9STRE</name>
<sequence length="375" mass="43526">MKSGIKMYKRKKQNINFLKSLEGLNSKLFKNISICVILSALWGIYQHIDDKGIIADLTGSIKIQKILAKEIENSYSANPYHITVKSDKVDWLSNYFENNIYINNTMSSDVEYNKISLLNVVVNTNYKYSDIRLNSGINSKKQHYIGYVFNNGTKTSNSRYLVSYFINENNKKKKIFTKEYSSNMLDRGSVEKLFDINLREETILKNFNDLKDNNTSGLEINIKNLKTKQSESAYLVFQNGKFSENIGATAPPMPPNDLTIFELTKPYSKIYTNNIMDTIQSGKSKYKFNILVDKPCILTYKLEMKNGNKKQTLTKWSKIKIRMPVYKDQTFGIHGKIFFFAEKFNLAKFNITEVKYLDPTLLYDINTTKKDYNLR</sequence>
<accession>A0A2N8LCP3</accession>
<dbReference type="Proteomes" id="UP000235963">
    <property type="component" value="Unassembled WGS sequence"/>
</dbReference>
<evidence type="ECO:0000313" key="2">
    <source>
        <dbReference type="Proteomes" id="UP000235963"/>
    </source>
</evidence>
<organism evidence="1 2">
    <name type="scientific">Streptococcus penaeicida</name>
    <dbReference type="NCBI Taxonomy" id="1765960"/>
    <lineage>
        <taxon>Bacteria</taxon>
        <taxon>Bacillati</taxon>
        <taxon>Bacillota</taxon>
        <taxon>Bacilli</taxon>
        <taxon>Lactobacillales</taxon>
        <taxon>Streptococcaceae</taxon>
        <taxon>Streptococcus</taxon>
    </lineage>
</organism>
<proteinExistence type="predicted"/>
<gene>
    <name evidence="1" type="ORF">AT575_03355</name>
</gene>
<reference evidence="1 2" key="1">
    <citation type="submission" date="2015-12" db="EMBL/GenBank/DDBJ databases">
        <title>Streptococcus penaeicida sp. nov.</title>
        <authorList>
            <person name="Gomez-Gil B."/>
            <person name="Morales-Covarrubias M."/>
        </authorList>
    </citation>
    <scope>NUCLEOTIDE SEQUENCE [LARGE SCALE GENOMIC DNA]</scope>
    <source>
        <strain evidence="1 2">CAIM 1838</strain>
    </source>
</reference>
<keyword evidence="2" id="KW-1185">Reference proteome</keyword>
<evidence type="ECO:0000313" key="1">
    <source>
        <dbReference type="EMBL" id="PND47935.1"/>
    </source>
</evidence>
<comment type="caution">
    <text evidence="1">The sequence shown here is derived from an EMBL/GenBank/DDBJ whole genome shotgun (WGS) entry which is preliminary data.</text>
</comment>
<dbReference type="EMBL" id="LOCM01000015">
    <property type="protein sequence ID" value="PND47935.1"/>
    <property type="molecule type" value="Genomic_DNA"/>
</dbReference>
<protein>
    <submittedName>
        <fullName evidence="1">Uncharacterized protein</fullName>
    </submittedName>
</protein>